<accession>A0ABU0PPK5</accession>
<keyword evidence="3" id="KW-1185">Reference proteome</keyword>
<sequence length="136" mass="14075">MRRLYTVARVLALALVALGLSACMAKGPSTADRLEGDMHEAAMSVAGIESAEVDVILNTSGKFITVKLVGSSYDEAGLTKILGDALPPILATTEELESGSFAVGIFSPDDAVSAGAGTLGYSGGKSLSRFREFFVK</sequence>
<keyword evidence="1" id="KW-0732">Signal</keyword>
<dbReference type="RefSeq" id="WP_306638215.1">
    <property type="nucleotide sequence ID" value="NZ_JAUSXB010000001.1"/>
</dbReference>
<dbReference type="EMBL" id="JAUSXB010000001">
    <property type="protein sequence ID" value="MDQ0675912.1"/>
    <property type="molecule type" value="Genomic_DNA"/>
</dbReference>
<feature type="chain" id="PRO_5045687889" description="Lipoprotein" evidence="1">
    <location>
        <begin position="26"/>
        <end position="136"/>
    </location>
</feature>
<dbReference type="PROSITE" id="PS51257">
    <property type="entry name" value="PROKAR_LIPOPROTEIN"/>
    <property type="match status" value="1"/>
</dbReference>
<feature type="signal peptide" evidence="1">
    <location>
        <begin position="1"/>
        <end position="25"/>
    </location>
</feature>
<name>A0ABU0PPK5_9MICC</name>
<evidence type="ECO:0000313" key="3">
    <source>
        <dbReference type="Proteomes" id="UP001236806"/>
    </source>
</evidence>
<organism evidence="2 3">
    <name type="scientific">Pseudarthrobacter siccitolerans</name>
    <dbReference type="NCBI Taxonomy" id="861266"/>
    <lineage>
        <taxon>Bacteria</taxon>
        <taxon>Bacillati</taxon>
        <taxon>Actinomycetota</taxon>
        <taxon>Actinomycetes</taxon>
        <taxon>Micrococcales</taxon>
        <taxon>Micrococcaceae</taxon>
        <taxon>Pseudarthrobacter</taxon>
    </lineage>
</organism>
<evidence type="ECO:0008006" key="4">
    <source>
        <dbReference type="Google" id="ProtNLM"/>
    </source>
</evidence>
<reference evidence="2 3" key="1">
    <citation type="submission" date="2023-07" db="EMBL/GenBank/DDBJ databases">
        <title>Comparative genomics of wheat-associated soil bacteria to identify genetic determinants of phenazine resistance.</title>
        <authorList>
            <person name="Mouncey N."/>
        </authorList>
    </citation>
    <scope>NUCLEOTIDE SEQUENCE [LARGE SCALE GENOMIC DNA]</scope>
    <source>
        <strain evidence="2 3">W1I3</strain>
    </source>
</reference>
<dbReference type="Proteomes" id="UP001236806">
    <property type="component" value="Unassembled WGS sequence"/>
</dbReference>
<gene>
    <name evidence="2" type="ORF">QFZ36_003473</name>
</gene>
<proteinExistence type="predicted"/>
<protein>
    <recommendedName>
        <fullName evidence="4">Lipoprotein</fullName>
    </recommendedName>
</protein>
<evidence type="ECO:0000256" key="1">
    <source>
        <dbReference type="SAM" id="SignalP"/>
    </source>
</evidence>
<evidence type="ECO:0000313" key="2">
    <source>
        <dbReference type="EMBL" id="MDQ0675912.1"/>
    </source>
</evidence>
<comment type="caution">
    <text evidence="2">The sequence shown here is derived from an EMBL/GenBank/DDBJ whole genome shotgun (WGS) entry which is preliminary data.</text>
</comment>